<dbReference type="Proteomes" id="UP001165306">
    <property type="component" value="Unassembled WGS sequence"/>
</dbReference>
<evidence type="ECO:0000313" key="2">
    <source>
        <dbReference type="EMBL" id="MCM8748218.1"/>
    </source>
</evidence>
<gene>
    <name evidence="2" type="ORF">NET02_03595</name>
</gene>
<comment type="caution">
    <text evidence="2">The sequence shown here is derived from an EMBL/GenBank/DDBJ whole genome shotgun (WGS) entry which is preliminary data.</text>
</comment>
<name>A0AA42BBX3_9BACT</name>
<dbReference type="RefSeq" id="WP_284056001.1">
    <property type="nucleotide sequence ID" value="NZ_JAMSLR010000002.1"/>
</dbReference>
<evidence type="ECO:0000313" key="3">
    <source>
        <dbReference type="Proteomes" id="UP001165306"/>
    </source>
</evidence>
<dbReference type="EMBL" id="JAMSLR010000002">
    <property type="protein sequence ID" value="MCM8748218.1"/>
    <property type="molecule type" value="Genomic_DNA"/>
</dbReference>
<dbReference type="AlphaFoldDB" id="A0AA42BBX3"/>
<feature type="region of interest" description="Disordered" evidence="1">
    <location>
        <begin position="37"/>
        <end position="60"/>
    </location>
</feature>
<protein>
    <submittedName>
        <fullName evidence="2">Uncharacterized protein</fullName>
    </submittedName>
</protein>
<accession>A0AA42BBX3</accession>
<evidence type="ECO:0000256" key="1">
    <source>
        <dbReference type="SAM" id="MobiDB-lite"/>
    </source>
</evidence>
<organism evidence="2 3">
    <name type="scientific">Thermalbibacter longus</name>
    <dbReference type="NCBI Taxonomy" id="2951981"/>
    <lineage>
        <taxon>Bacteria</taxon>
        <taxon>Pseudomonadati</taxon>
        <taxon>Thermomicrobiota</taxon>
        <taxon>Thermomicrobia</taxon>
        <taxon>Thermomicrobiales</taxon>
        <taxon>Thermomicrobiaceae</taxon>
        <taxon>Thermalbibacter</taxon>
    </lineage>
</organism>
<sequence>MTRVGEGVAALLAELDRVLPVDIWNYPLAELFARASGARGALRRQRSGSRPVRTRNGGDR</sequence>
<keyword evidence="3" id="KW-1185">Reference proteome</keyword>
<proteinExistence type="predicted"/>
<reference evidence="2" key="1">
    <citation type="submission" date="2022-06" db="EMBL/GenBank/DDBJ databases">
        <title>CFH 74404 Thermomicrobiaceae sp.</title>
        <authorList>
            <person name="Ming H."/>
            <person name="Li W.-J."/>
            <person name="Zhao Z."/>
        </authorList>
    </citation>
    <scope>NUCLEOTIDE SEQUENCE</scope>
    <source>
        <strain evidence="2">CFH 74404</strain>
    </source>
</reference>